<proteinExistence type="predicted"/>
<sequence>MSKINATLAAWAGLMGACGVASAAVAAHLAGAEKLSSVALILLAHAAALLALTQRAGRLFLVAAWAMACGATLFSLDVCLFTLRGAHLFPMAAPTGGTILILAWLTVFIAAAAELGRK</sequence>
<keyword evidence="2" id="KW-1185">Reference proteome</keyword>
<organism evidence="1 2">
    <name type="scientific">Rhodoblastus sphagnicola</name>
    <dbReference type="NCBI Taxonomy" id="333368"/>
    <lineage>
        <taxon>Bacteria</taxon>
        <taxon>Pseudomonadati</taxon>
        <taxon>Pseudomonadota</taxon>
        <taxon>Alphaproteobacteria</taxon>
        <taxon>Hyphomicrobiales</taxon>
        <taxon>Rhodoblastaceae</taxon>
        <taxon>Rhodoblastus</taxon>
    </lineage>
</organism>
<dbReference type="OrthoDB" id="7173378at2"/>
<dbReference type="InterPro" id="IPR006696">
    <property type="entry name" value="DUF423"/>
</dbReference>
<dbReference type="RefSeq" id="WP_104508235.1">
    <property type="nucleotide sequence ID" value="NZ_JACIGC010000047.1"/>
</dbReference>
<evidence type="ECO:0008006" key="3">
    <source>
        <dbReference type="Google" id="ProtNLM"/>
    </source>
</evidence>
<dbReference type="EMBL" id="NHSJ01000081">
    <property type="protein sequence ID" value="PPQ30335.1"/>
    <property type="molecule type" value="Genomic_DNA"/>
</dbReference>
<comment type="caution">
    <text evidence="1">The sequence shown here is derived from an EMBL/GenBank/DDBJ whole genome shotgun (WGS) entry which is preliminary data.</text>
</comment>
<reference evidence="1 2" key="1">
    <citation type="journal article" date="2018" name="Arch. Microbiol.">
        <title>New insights into the metabolic potential of the phototrophic purple bacterium Rhodopila globiformis DSM 161(T) from its draft genome sequence and evidence for a vanadium-dependent nitrogenase.</title>
        <authorList>
            <person name="Imhoff J.F."/>
            <person name="Rahn T."/>
            <person name="Kunzel S."/>
            <person name="Neulinger S.C."/>
        </authorList>
    </citation>
    <scope>NUCLEOTIDE SEQUENCE [LARGE SCALE GENOMIC DNA]</scope>
    <source>
        <strain evidence="1 2">DSM 16996</strain>
    </source>
</reference>
<protein>
    <recommendedName>
        <fullName evidence="3">DUF423 domain-containing protein</fullName>
    </recommendedName>
</protein>
<dbReference type="Pfam" id="PF04241">
    <property type="entry name" value="DUF423"/>
    <property type="match status" value="1"/>
</dbReference>
<dbReference type="PROSITE" id="PS51257">
    <property type="entry name" value="PROKAR_LIPOPROTEIN"/>
    <property type="match status" value="1"/>
</dbReference>
<accession>A0A2S6N6U7</accession>
<name>A0A2S6N6U7_9HYPH</name>
<dbReference type="Proteomes" id="UP000239089">
    <property type="component" value="Unassembled WGS sequence"/>
</dbReference>
<evidence type="ECO:0000313" key="2">
    <source>
        <dbReference type="Proteomes" id="UP000239089"/>
    </source>
</evidence>
<gene>
    <name evidence="1" type="ORF">CCR94_12725</name>
</gene>
<evidence type="ECO:0000313" key="1">
    <source>
        <dbReference type="EMBL" id="PPQ30335.1"/>
    </source>
</evidence>
<dbReference type="AlphaFoldDB" id="A0A2S6N6U7"/>